<feature type="region of interest" description="Disordered" evidence="1">
    <location>
        <begin position="364"/>
        <end position="385"/>
    </location>
</feature>
<feature type="domain" description="Cellulose-binding Sde182 nucleoside hydrolase-like" evidence="2">
    <location>
        <begin position="27"/>
        <end position="351"/>
    </location>
</feature>
<evidence type="ECO:0000259" key="2">
    <source>
        <dbReference type="Pfam" id="PF07632"/>
    </source>
</evidence>
<dbReference type="AlphaFoldDB" id="A0A6I4TVB8"/>
<dbReference type="InterPro" id="IPR015919">
    <property type="entry name" value="Cadherin-like_sf"/>
</dbReference>
<dbReference type="SUPFAM" id="SSF49313">
    <property type="entry name" value="Cadherin-like"/>
    <property type="match status" value="1"/>
</dbReference>
<name>A0A6I4TVB8_9SPHN</name>
<gene>
    <name evidence="4" type="ORF">GRI97_06005</name>
</gene>
<dbReference type="Pfam" id="PF07632">
    <property type="entry name" value="Sde182_NH-like"/>
    <property type="match status" value="1"/>
</dbReference>
<comment type="caution">
    <text evidence="4">The sequence shown here is derived from an EMBL/GenBank/DDBJ whole genome shotgun (WGS) entry which is preliminary data.</text>
</comment>
<evidence type="ECO:0000313" key="5">
    <source>
        <dbReference type="Proteomes" id="UP000469430"/>
    </source>
</evidence>
<dbReference type="InterPro" id="IPR013783">
    <property type="entry name" value="Ig-like_fold"/>
</dbReference>
<dbReference type="GO" id="GO:0005509">
    <property type="term" value="F:calcium ion binding"/>
    <property type="evidence" value="ECO:0007669"/>
    <property type="project" value="InterPro"/>
</dbReference>
<sequence length="515" mass="56191">MALPLAVQAAEDAPPLYLETPAGQKPRVVITADPELDDSNSLVRYLLYSNDVRTEGLIYASSQFHWTGDGRGTTLSVPGREYTRFGLDLCPCTSWRWDQGERFIDDAVAAYAQAWPNLIAHDADYPSPVALKSVIRWGNVQFDGEMERDTPGSDLIRALLLDEEEAPIYLHAWGGHSTIARALKSIEEEFAGTPQWAAIRAKVIRKAIIHPSADQDDTYGRYIRPNWPEIRYRQVTGGVPLSYNAQGVVSEADAAFFTADWTRDNVSSRGPLGAFYRVWGDGRHMVAGDIFDYFGEAGKTAEQLRAEGYIVWTPPRGTGEFLGEGDTPTFLNLIDNGLAGYRTDSFGGWGGVESARYVPGFASSGEGSPDAVAADPQARGARSRAPTHPFLAAAQNDLAGRFRWATTPDYAGANHNPRVELTGTPLRSARPGETLVLAATVSDPDGDATQLRWWRHDAADSFAGDVPLTPRDNRVTLSIPRDAQPGDTIHLVAEARDDGTPPLTHYARVVITVAP</sequence>
<evidence type="ECO:0000256" key="1">
    <source>
        <dbReference type="SAM" id="MobiDB-lite"/>
    </source>
</evidence>
<dbReference type="InterPro" id="IPR011483">
    <property type="entry name" value="Sde182_NH-like"/>
</dbReference>
<feature type="domain" description="Cellulose-binding Sde182 C-terminal" evidence="3">
    <location>
        <begin position="435"/>
        <end position="513"/>
    </location>
</feature>
<dbReference type="InterPro" id="IPR036452">
    <property type="entry name" value="Ribo_hydro-like"/>
</dbReference>
<dbReference type="Pfam" id="PF21027">
    <property type="entry name" value="Sde0182_C"/>
    <property type="match status" value="1"/>
</dbReference>
<dbReference type="CDD" id="cd11304">
    <property type="entry name" value="Cadherin_repeat"/>
    <property type="match status" value="1"/>
</dbReference>
<evidence type="ECO:0000259" key="3">
    <source>
        <dbReference type="Pfam" id="PF21027"/>
    </source>
</evidence>
<dbReference type="Gene3D" id="2.60.40.10">
    <property type="entry name" value="Immunoglobulins"/>
    <property type="match status" value="1"/>
</dbReference>
<proteinExistence type="predicted"/>
<evidence type="ECO:0000313" key="4">
    <source>
        <dbReference type="EMBL" id="MXO98538.1"/>
    </source>
</evidence>
<dbReference type="GO" id="GO:0016799">
    <property type="term" value="F:hydrolase activity, hydrolyzing N-glycosyl compounds"/>
    <property type="evidence" value="ECO:0007669"/>
    <property type="project" value="InterPro"/>
</dbReference>
<accession>A0A6I4TVB8</accession>
<dbReference type="Proteomes" id="UP000469430">
    <property type="component" value="Unassembled WGS sequence"/>
</dbReference>
<protein>
    <submittedName>
        <fullName evidence="4">DUF1593 domain-containing protein</fullName>
    </submittedName>
</protein>
<dbReference type="GO" id="GO:0016020">
    <property type="term" value="C:membrane"/>
    <property type="evidence" value="ECO:0007669"/>
    <property type="project" value="InterPro"/>
</dbReference>
<dbReference type="Gene3D" id="3.90.245.10">
    <property type="entry name" value="Ribonucleoside hydrolase-like"/>
    <property type="match status" value="1"/>
</dbReference>
<dbReference type="EMBL" id="WTYJ01000001">
    <property type="protein sequence ID" value="MXO98538.1"/>
    <property type="molecule type" value="Genomic_DNA"/>
</dbReference>
<dbReference type="InterPro" id="IPR048527">
    <property type="entry name" value="Sde182_C"/>
</dbReference>
<reference evidence="4 5" key="1">
    <citation type="submission" date="2019-12" db="EMBL/GenBank/DDBJ databases">
        <title>Genomic-based taxomic classification of the family Erythrobacteraceae.</title>
        <authorList>
            <person name="Xu L."/>
        </authorList>
    </citation>
    <scope>NUCLEOTIDE SEQUENCE [LARGE SCALE GENOMIC DNA]</scope>
    <source>
        <strain evidence="4 5">S36</strain>
    </source>
</reference>
<dbReference type="OrthoDB" id="253051at2"/>
<keyword evidence="5" id="KW-1185">Reference proteome</keyword>
<organism evidence="4 5">
    <name type="scientific">Croceibacterium xixiisoli</name>
    <dbReference type="NCBI Taxonomy" id="1476466"/>
    <lineage>
        <taxon>Bacteria</taxon>
        <taxon>Pseudomonadati</taxon>
        <taxon>Pseudomonadota</taxon>
        <taxon>Alphaproteobacteria</taxon>
        <taxon>Sphingomonadales</taxon>
        <taxon>Erythrobacteraceae</taxon>
        <taxon>Croceibacterium</taxon>
    </lineage>
</organism>